<dbReference type="GO" id="GO:0006310">
    <property type="term" value="P:DNA recombination"/>
    <property type="evidence" value="ECO:0007669"/>
    <property type="project" value="UniProtKB-KW"/>
</dbReference>
<keyword evidence="3 4" id="KW-0269">Exonuclease</keyword>
<keyword evidence="2 4" id="KW-0378">Hydrolase</keyword>
<accession>A0A7W8LLG3</accession>
<dbReference type="GO" id="GO:0004519">
    <property type="term" value="F:endonuclease activity"/>
    <property type="evidence" value="ECO:0007669"/>
    <property type="project" value="UniProtKB-KW"/>
</dbReference>
<evidence type="ECO:0000259" key="5">
    <source>
        <dbReference type="Pfam" id="PF00149"/>
    </source>
</evidence>
<dbReference type="EMBL" id="JACHFQ010000002">
    <property type="protein sequence ID" value="MBB5225335.1"/>
    <property type="molecule type" value="Genomic_DNA"/>
</dbReference>
<keyword evidence="1 4" id="KW-0540">Nuclease</keyword>
<feature type="coiled-coil region" evidence="4">
    <location>
        <begin position="299"/>
        <end position="326"/>
    </location>
</feature>
<dbReference type="NCBIfam" id="TIGR00619">
    <property type="entry name" value="sbcd"/>
    <property type="match status" value="1"/>
</dbReference>
<dbReference type="InterPro" id="IPR004843">
    <property type="entry name" value="Calcineurin-like_PHP"/>
</dbReference>
<dbReference type="PANTHER" id="PTHR30337:SF0">
    <property type="entry name" value="NUCLEASE SBCCD SUBUNIT D"/>
    <property type="match status" value="1"/>
</dbReference>
<dbReference type="PANTHER" id="PTHR30337">
    <property type="entry name" value="COMPONENT OF ATP-DEPENDENT DSDNA EXONUCLEASE"/>
    <property type="match status" value="1"/>
</dbReference>
<evidence type="ECO:0000256" key="4">
    <source>
        <dbReference type="RuleBase" id="RU363069"/>
    </source>
</evidence>
<comment type="caution">
    <text evidence="6">The sequence shown here is derived from an EMBL/GenBank/DDBJ whole genome shotgun (WGS) entry which is preliminary data.</text>
</comment>
<keyword evidence="4" id="KW-0235">DNA replication</keyword>
<keyword evidence="7" id="KW-1185">Reference proteome</keyword>
<feature type="domain" description="Calcineurin-like phosphoesterase" evidence="5">
    <location>
        <begin position="1"/>
        <end position="242"/>
    </location>
</feature>
<evidence type="ECO:0000256" key="1">
    <source>
        <dbReference type="ARBA" id="ARBA00022722"/>
    </source>
</evidence>
<dbReference type="Proteomes" id="UP000518887">
    <property type="component" value="Unassembled WGS sequence"/>
</dbReference>
<keyword evidence="4" id="KW-0175">Coiled coil</keyword>
<proteinExistence type="inferred from homology"/>
<dbReference type="RefSeq" id="WP_184657519.1">
    <property type="nucleotide sequence ID" value="NZ_CP031518.1"/>
</dbReference>
<dbReference type="SUPFAM" id="SSF56300">
    <property type="entry name" value="Metallo-dependent phosphatases"/>
    <property type="match status" value="1"/>
</dbReference>
<evidence type="ECO:0000313" key="7">
    <source>
        <dbReference type="Proteomes" id="UP000518887"/>
    </source>
</evidence>
<evidence type="ECO:0000256" key="3">
    <source>
        <dbReference type="ARBA" id="ARBA00022839"/>
    </source>
</evidence>
<dbReference type="AlphaFoldDB" id="A0A7W8LLG3"/>
<dbReference type="CDD" id="cd00840">
    <property type="entry name" value="MPP_Mre11_N"/>
    <property type="match status" value="1"/>
</dbReference>
<dbReference type="InterPro" id="IPR041796">
    <property type="entry name" value="Mre11_N"/>
</dbReference>
<keyword evidence="4" id="KW-0233">DNA recombination</keyword>
<organism evidence="6 7">
    <name type="scientific">Treponema ruminis</name>
    <dbReference type="NCBI Taxonomy" id="744515"/>
    <lineage>
        <taxon>Bacteria</taxon>
        <taxon>Pseudomonadati</taxon>
        <taxon>Spirochaetota</taxon>
        <taxon>Spirochaetia</taxon>
        <taxon>Spirochaetales</taxon>
        <taxon>Treponemataceae</taxon>
        <taxon>Treponema</taxon>
    </lineage>
</organism>
<keyword evidence="4" id="KW-0255">Endonuclease</keyword>
<dbReference type="InterPro" id="IPR050535">
    <property type="entry name" value="DNA_Repair-Maintenance_Comp"/>
</dbReference>
<protein>
    <recommendedName>
        <fullName evidence="4">Nuclease SbcCD subunit D</fullName>
    </recommendedName>
</protein>
<sequence>MKFIHTADWHLGNQMHEIDRRGEAEAFLRWLKNLIAEKNAATLVIAGDIFDTANPSLEARRLYYTFLASLVDSCCKNVIIIGGNHDSAPMLDSARELLEVLNIRVVGSINNLLPSQICFELNDSEGKACGICMALPFVREVELRNLLSESEKCSDGDLYTKVYQKIYTLAFEEAEKLRAGRPLPVIATGHLYAADLEGRLSSKKSSEKCDDGMKVLDVLGTLGNVPASVFPPVDYVALGHIHYSSMVAKNPAIRYSGSPFVMGFDEASLPHHVLCVDVEKAGEASLNVEKIETPKTYLYRRISGTLAEIKKELEKFSKNSKSEKAEGKKPIYIEVCYKRELGVSAQDYLADAIKALPENVSVVSWKIADSEKILSSSLENFEASEVKNLDDREIFTQLILSKSGLSAESEEGKAAIEKFLPLFMKMAD</sequence>
<comment type="function">
    <text evidence="4">SbcCD cleaves DNA hairpin structures. These structures can inhibit DNA replication and are intermediates in certain DNA recombination reactions. The complex acts as a 3'-&gt;5' double strand exonuclease that can open hairpins. It also has a 5' single-strand endonuclease activity.</text>
</comment>
<dbReference type="InterPro" id="IPR004593">
    <property type="entry name" value="SbcD"/>
</dbReference>
<comment type="subunit">
    <text evidence="4">Heterodimer of SbcC and SbcD.</text>
</comment>
<gene>
    <name evidence="4" type="primary">sbcD</name>
    <name evidence="6" type="ORF">HNP76_000679</name>
</gene>
<dbReference type="GO" id="GO:0006260">
    <property type="term" value="P:DNA replication"/>
    <property type="evidence" value="ECO:0007669"/>
    <property type="project" value="UniProtKB-KW"/>
</dbReference>
<name>A0A7W8LLG3_9SPIR</name>
<dbReference type="Pfam" id="PF00149">
    <property type="entry name" value="Metallophos"/>
    <property type="match status" value="1"/>
</dbReference>
<dbReference type="Gene3D" id="3.60.21.10">
    <property type="match status" value="1"/>
</dbReference>
<reference evidence="6 7" key="1">
    <citation type="submission" date="2020-08" db="EMBL/GenBank/DDBJ databases">
        <title>Genomic Encyclopedia of Type Strains, Phase IV (KMG-IV): sequencing the most valuable type-strain genomes for metagenomic binning, comparative biology and taxonomic classification.</title>
        <authorList>
            <person name="Goeker M."/>
        </authorList>
    </citation>
    <scope>NUCLEOTIDE SEQUENCE [LARGE SCALE GENOMIC DNA]</scope>
    <source>
        <strain evidence="6 7">DSM 103462</strain>
    </source>
</reference>
<evidence type="ECO:0000313" key="6">
    <source>
        <dbReference type="EMBL" id="MBB5225335.1"/>
    </source>
</evidence>
<comment type="similarity">
    <text evidence="4">Belongs to the SbcD family.</text>
</comment>
<dbReference type="GO" id="GO:0008408">
    <property type="term" value="F:3'-5' exonuclease activity"/>
    <property type="evidence" value="ECO:0007669"/>
    <property type="project" value="InterPro"/>
</dbReference>
<evidence type="ECO:0000256" key="2">
    <source>
        <dbReference type="ARBA" id="ARBA00022801"/>
    </source>
</evidence>
<dbReference type="InterPro" id="IPR029052">
    <property type="entry name" value="Metallo-depent_PP-like"/>
</dbReference>